<dbReference type="Pfam" id="PF13424">
    <property type="entry name" value="TPR_12"/>
    <property type="match status" value="1"/>
</dbReference>
<feature type="compositionally biased region" description="Basic and acidic residues" evidence="5">
    <location>
        <begin position="278"/>
        <end position="294"/>
    </location>
</feature>
<feature type="repeat" description="TPR" evidence="3">
    <location>
        <begin position="666"/>
        <end position="699"/>
    </location>
</feature>
<sequence>MSRLKLKAREVSNYGDIGLPETMFARTRLCLEFNNVLWEWFCIYRYSGKDAELKKTLKTLEEKHQMAKTMMLPPCILGPYTEAHEAVKAIEVLTTESCDTKDASQRIQEQQALATLYERIGTGMDSTRPEIKRQASRKYQNKLKGSDKRTIKEYLYDSLRAIDKICEESSIRHSKAVEAHYECRLVQAISTYDEATIAREIKEALPVADEFDSVRDALDAAAVILRTMAEYRDEFSDWAPPSKDRLAEIREHKMQVRLEDAAGGDKIRIAQLTKELKQAAETQKKQQAQEEAKRKREGVKLPPIDGNPSTSTEKSKALAVRGEPAKKQKEKSILAELGEGEETIGERYEREINNLKEKIKKLTFENDAASGQIRFLYSNLTTERKAMIRTAYDFELPPEHGDDEQDEDEDEDDDGNHARNKCAVSVSEVPEKEKKPFEKRALTMLHTTLEMHQRKVKEMLKKSKKLGGTMVLYDEFGNAFIQDVKLTKRIVDPREIKTKRKKTKSTNAKSSPISPKSPKNALPPGIIQPGEYVMCDSMILHMDWDPERFGARDKGESFPEQYLRDACQLHRELAFTNPIGLAASLRYAADLCMRSRDFPAALKLYEKVVDIRKRKMGAHNPEVAQSIEYLGEIYSQMGNHQKALLLQEEALNMRLNIFGNTHVDVAQNLRSIATLQAMHGDFDEAVTLYTRALNILLKNFHKTHPQVEMVKVQLQMARQQKKEELKRIQADLDSKCRDPDNFNDDEVAADLKATTEQAKKDDGSDSD</sequence>
<dbReference type="PANTHER" id="PTHR45641:SF19">
    <property type="entry name" value="NEPHROCYSTIN-3"/>
    <property type="match status" value="1"/>
</dbReference>
<evidence type="ECO:0000256" key="2">
    <source>
        <dbReference type="ARBA" id="ARBA00022803"/>
    </source>
</evidence>
<dbReference type="EMBL" id="HBIV01037617">
    <property type="protein sequence ID" value="CAE0674974.1"/>
    <property type="molecule type" value="Transcribed_RNA"/>
</dbReference>
<feature type="region of interest" description="Disordered" evidence="5">
    <location>
        <begin position="394"/>
        <end position="430"/>
    </location>
</feature>
<evidence type="ECO:0000256" key="1">
    <source>
        <dbReference type="ARBA" id="ARBA00022737"/>
    </source>
</evidence>
<protein>
    <recommendedName>
        <fullName evidence="7">Kinesin light chain</fullName>
    </recommendedName>
</protein>
<dbReference type="Gene3D" id="1.25.40.10">
    <property type="entry name" value="Tetratricopeptide repeat domain"/>
    <property type="match status" value="1"/>
</dbReference>
<dbReference type="SMART" id="SM00028">
    <property type="entry name" value="TPR"/>
    <property type="match status" value="3"/>
</dbReference>
<evidence type="ECO:0000256" key="4">
    <source>
        <dbReference type="SAM" id="Coils"/>
    </source>
</evidence>
<evidence type="ECO:0008006" key="7">
    <source>
        <dbReference type="Google" id="ProtNLM"/>
    </source>
</evidence>
<dbReference type="InterPro" id="IPR019734">
    <property type="entry name" value="TPR_rpt"/>
</dbReference>
<dbReference type="InterPro" id="IPR011990">
    <property type="entry name" value="TPR-like_helical_dom_sf"/>
</dbReference>
<dbReference type="PROSITE" id="PS50005">
    <property type="entry name" value="TPR"/>
    <property type="match status" value="1"/>
</dbReference>
<feature type="compositionally biased region" description="Low complexity" evidence="5">
    <location>
        <begin position="509"/>
        <end position="519"/>
    </location>
</feature>
<feature type="region of interest" description="Disordered" evidence="5">
    <location>
        <begin position="278"/>
        <end position="327"/>
    </location>
</feature>
<proteinExistence type="predicted"/>
<evidence type="ECO:0000256" key="3">
    <source>
        <dbReference type="PROSITE-ProRule" id="PRU00339"/>
    </source>
</evidence>
<accession>A0A7S4DWU4</accession>
<gene>
    <name evidence="6" type="ORF">LGLO00237_LOCUS26750</name>
</gene>
<feature type="coiled-coil region" evidence="4">
    <location>
        <begin position="345"/>
        <end position="372"/>
    </location>
</feature>
<feature type="compositionally biased region" description="Basic and acidic residues" evidence="5">
    <location>
        <begin position="757"/>
        <end position="767"/>
    </location>
</feature>
<name>A0A7S4DWU4_9EUKA</name>
<keyword evidence="2 3" id="KW-0802">TPR repeat</keyword>
<organism evidence="6">
    <name type="scientific">Lotharella globosa</name>
    <dbReference type="NCBI Taxonomy" id="91324"/>
    <lineage>
        <taxon>Eukaryota</taxon>
        <taxon>Sar</taxon>
        <taxon>Rhizaria</taxon>
        <taxon>Cercozoa</taxon>
        <taxon>Chlorarachniophyceae</taxon>
        <taxon>Lotharella</taxon>
    </lineage>
</organism>
<keyword evidence="1" id="KW-0677">Repeat</keyword>
<feature type="region of interest" description="Disordered" evidence="5">
    <location>
        <begin position="495"/>
        <end position="522"/>
    </location>
</feature>
<evidence type="ECO:0000313" key="6">
    <source>
        <dbReference type="EMBL" id="CAE0674974.1"/>
    </source>
</evidence>
<dbReference type="PANTHER" id="PTHR45641">
    <property type="entry name" value="TETRATRICOPEPTIDE REPEAT PROTEIN (AFU_ORTHOLOGUE AFUA_6G03870)"/>
    <property type="match status" value="1"/>
</dbReference>
<keyword evidence="4" id="KW-0175">Coiled coil</keyword>
<reference evidence="6" key="1">
    <citation type="submission" date="2021-01" db="EMBL/GenBank/DDBJ databases">
        <authorList>
            <person name="Corre E."/>
            <person name="Pelletier E."/>
            <person name="Niang G."/>
            <person name="Scheremetjew M."/>
            <person name="Finn R."/>
            <person name="Kale V."/>
            <person name="Holt S."/>
            <person name="Cochrane G."/>
            <person name="Meng A."/>
            <person name="Brown T."/>
            <person name="Cohen L."/>
        </authorList>
    </citation>
    <scope>NUCLEOTIDE SEQUENCE</scope>
    <source>
        <strain evidence="6">CCCM811</strain>
    </source>
</reference>
<feature type="compositionally biased region" description="Acidic residues" evidence="5">
    <location>
        <begin position="401"/>
        <end position="414"/>
    </location>
</feature>
<feature type="region of interest" description="Disordered" evidence="5">
    <location>
        <begin position="731"/>
        <end position="767"/>
    </location>
</feature>
<feature type="compositionally biased region" description="Basic and acidic residues" evidence="5">
    <location>
        <begin position="731"/>
        <end position="740"/>
    </location>
</feature>
<dbReference type="AlphaFoldDB" id="A0A7S4DWU4"/>
<evidence type="ECO:0000256" key="5">
    <source>
        <dbReference type="SAM" id="MobiDB-lite"/>
    </source>
</evidence>
<dbReference type="SUPFAM" id="SSF48452">
    <property type="entry name" value="TPR-like"/>
    <property type="match status" value="1"/>
</dbReference>